<evidence type="ECO:0000259" key="1">
    <source>
        <dbReference type="Pfam" id="PF19419"/>
    </source>
</evidence>
<feature type="domain" description="DUF5983" evidence="1">
    <location>
        <begin position="9"/>
        <end position="95"/>
    </location>
</feature>
<evidence type="ECO:0000313" key="3">
    <source>
        <dbReference type="Proteomes" id="UP000228987"/>
    </source>
</evidence>
<accession>A0A2A5C590</accession>
<comment type="caution">
    <text evidence="2">The sequence shown here is derived from an EMBL/GenBank/DDBJ whole genome shotgun (WGS) entry which is preliminary data.</text>
</comment>
<protein>
    <recommendedName>
        <fullName evidence="1">DUF5983 domain-containing protein</fullName>
    </recommendedName>
</protein>
<sequence length="95" mass="11242">MNLEINKELVLSTAHISHETSLLLANEDWLDNLVISIYAFEYGWRIYAPYQHNTLRNELPNELNKLLELAMEHDCKWLVLDQDGAIHNEFPTFDW</sequence>
<dbReference type="InterPro" id="IPR046025">
    <property type="entry name" value="DUF5983"/>
</dbReference>
<proteinExistence type="predicted"/>
<dbReference type="AlphaFoldDB" id="A0A2A5C590"/>
<dbReference type="EMBL" id="NVWI01000020">
    <property type="protein sequence ID" value="PCJ39024.1"/>
    <property type="molecule type" value="Genomic_DNA"/>
</dbReference>
<dbReference type="Pfam" id="PF19419">
    <property type="entry name" value="DUF5983"/>
    <property type="match status" value="1"/>
</dbReference>
<evidence type="ECO:0000313" key="2">
    <source>
        <dbReference type="EMBL" id="PCJ39024.1"/>
    </source>
</evidence>
<name>A0A2A5C590_9GAMM</name>
<organism evidence="2 3">
    <name type="scientific">SAR86 cluster bacterium</name>
    <dbReference type="NCBI Taxonomy" id="2030880"/>
    <lineage>
        <taxon>Bacteria</taxon>
        <taxon>Pseudomonadati</taxon>
        <taxon>Pseudomonadota</taxon>
        <taxon>Gammaproteobacteria</taxon>
        <taxon>SAR86 cluster</taxon>
    </lineage>
</organism>
<gene>
    <name evidence="2" type="ORF">COA71_14650</name>
</gene>
<reference evidence="3" key="1">
    <citation type="submission" date="2017-08" db="EMBL/GenBank/DDBJ databases">
        <title>A dynamic microbial community with high functional redundancy inhabits the cold, oxic subseafloor aquifer.</title>
        <authorList>
            <person name="Tully B.J."/>
            <person name="Wheat C.G."/>
            <person name="Glazer B.T."/>
            <person name="Huber J.A."/>
        </authorList>
    </citation>
    <scope>NUCLEOTIDE SEQUENCE [LARGE SCALE GENOMIC DNA]</scope>
</reference>
<dbReference type="Proteomes" id="UP000228987">
    <property type="component" value="Unassembled WGS sequence"/>
</dbReference>